<evidence type="ECO:0000313" key="3">
    <source>
        <dbReference type="Proteomes" id="UP001176941"/>
    </source>
</evidence>
<sequence>MVSHRRRGKPYCVNSSARVLATPSQKTQLAVTYMPVIFSLNMKSAGKVVPELYHDPVMGSEAQGPGTCGHHCLTASPCSSGSSSTEPPGPPARLRQPLVRTSCWVSALSSPIPGGPGCASSANTSGLIRPRDRNICLQKRRQQPFCNHS</sequence>
<dbReference type="EMBL" id="OX459957">
    <property type="protein sequence ID" value="CAI9163891.1"/>
    <property type="molecule type" value="Genomic_DNA"/>
</dbReference>
<gene>
    <name evidence="2" type="ORF">MRATA1EN1_LOCUS12853</name>
</gene>
<reference evidence="2" key="1">
    <citation type="submission" date="2023-04" db="EMBL/GenBank/DDBJ databases">
        <authorList>
            <consortium name="ELIXIR-Norway"/>
        </authorList>
    </citation>
    <scope>NUCLEOTIDE SEQUENCE [LARGE SCALE GENOMIC DNA]</scope>
</reference>
<accession>A0ABN8YVH6</accession>
<name>A0ABN8YVH6_RANTA</name>
<evidence type="ECO:0000313" key="2">
    <source>
        <dbReference type="EMBL" id="CAI9163891.1"/>
    </source>
</evidence>
<evidence type="ECO:0000256" key="1">
    <source>
        <dbReference type="SAM" id="MobiDB-lite"/>
    </source>
</evidence>
<organism evidence="2 3">
    <name type="scientific">Rangifer tarandus platyrhynchus</name>
    <name type="common">Svalbard reindeer</name>
    <dbReference type="NCBI Taxonomy" id="3082113"/>
    <lineage>
        <taxon>Eukaryota</taxon>
        <taxon>Metazoa</taxon>
        <taxon>Chordata</taxon>
        <taxon>Craniata</taxon>
        <taxon>Vertebrata</taxon>
        <taxon>Euteleostomi</taxon>
        <taxon>Mammalia</taxon>
        <taxon>Eutheria</taxon>
        <taxon>Laurasiatheria</taxon>
        <taxon>Artiodactyla</taxon>
        <taxon>Ruminantia</taxon>
        <taxon>Pecora</taxon>
        <taxon>Cervidae</taxon>
        <taxon>Odocoileinae</taxon>
        <taxon>Rangifer</taxon>
    </lineage>
</organism>
<feature type="compositionally biased region" description="Low complexity" evidence="1">
    <location>
        <begin position="76"/>
        <end position="86"/>
    </location>
</feature>
<proteinExistence type="predicted"/>
<keyword evidence="3" id="KW-1185">Reference proteome</keyword>
<feature type="region of interest" description="Disordered" evidence="1">
    <location>
        <begin position="76"/>
        <end position="95"/>
    </location>
</feature>
<protein>
    <submittedName>
        <fullName evidence="2">Uncharacterized protein</fullName>
    </submittedName>
</protein>
<dbReference type="Proteomes" id="UP001176941">
    <property type="component" value="Chromosome 21"/>
</dbReference>